<protein>
    <recommendedName>
        <fullName evidence="11">Probable nicotinate-nucleotide adenylyltransferase</fullName>
        <ecNumber evidence="11">2.7.7.18</ecNumber>
    </recommendedName>
    <alternativeName>
        <fullName evidence="11">Deamido-NAD(+) diphosphorylase</fullName>
    </alternativeName>
    <alternativeName>
        <fullName evidence="11">Deamido-NAD(+) pyrophosphorylase</fullName>
    </alternativeName>
    <alternativeName>
        <fullName evidence="11">Nicotinate mononucleotide adenylyltransferase</fullName>
        <shortName evidence="11">NaMN adenylyltransferase</shortName>
    </alternativeName>
</protein>
<dbReference type="STRING" id="291169.A9E74_02254"/>
<comment type="catalytic activity">
    <reaction evidence="10 11">
        <text>nicotinate beta-D-ribonucleotide + ATP + H(+) = deamido-NAD(+) + diphosphate</text>
        <dbReference type="Rhea" id="RHEA:22860"/>
        <dbReference type="ChEBI" id="CHEBI:15378"/>
        <dbReference type="ChEBI" id="CHEBI:30616"/>
        <dbReference type="ChEBI" id="CHEBI:33019"/>
        <dbReference type="ChEBI" id="CHEBI:57502"/>
        <dbReference type="ChEBI" id="CHEBI:58437"/>
        <dbReference type="EC" id="2.7.7.18"/>
    </reaction>
</comment>
<dbReference type="Gene3D" id="3.40.50.620">
    <property type="entry name" value="HUPs"/>
    <property type="match status" value="1"/>
</dbReference>
<feature type="domain" description="Cytidyltransferase-like" evidence="12">
    <location>
        <begin position="13"/>
        <end position="188"/>
    </location>
</feature>
<keyword evidence="9 11" id="KW-0520">NAD</keyword>
<reference evidence="13 14" key="1">
    <citation type="submission" date="2016-07" db="EMBL/GenBank/DDBJ databases">
        <title>Draft Genome Sequence of Methylophaga muralis Bur 1.</title>
        <authorList>
            <person name="Vasilenko O.V."/>
            <person name="Doronina N.V."/>
            <person name="Shmareva M.N."/>
            <person name="Tarlachkov S.V."/>
            <person name="Mustakhimov I."/>
            <person name="Trotsenko Y.A."/>
        </authorList>
    </citation>
    <scope>NUCLEOTIDE SEQUENCE [LARGE SCALE GENOMIC DNA]</scope>
    <source>
        <strain evidence="13 14">Bur 1</strain>
    </source>
</reference>
<evidence type="ECO:0000256" key="1">
    <source>
        <dbReference type="ARBA" id="ARBA00002324"/>
    </source>
</evidence>
<evidence type="ECO:0000256" key="3">
    <source>
        <dbReference type="ARBA" id="ARBA00009014"/>
    </source>
</evidence>
<dbReference type="Proteomes" id="UP000094379">
    <property type="component" value="Unassembled WGS sequence"/>
</dbReference>
<sequence length="221" mass="24851">MVKSENNYDAIGILGGTFDPVHFGHLRSALEVCLQLNLDHVRLLPCAEPPHRQATMASAEVRRLMLELAVKSVPQLIVDDRELQRDGPSFTVDTLLSLRQEFKDNPLFLILGTDAFRGLATWSRWQQILSLAHIVVVQRPDETLDLQEELQNWYQQNLAQTTDRYLAAGKIWPLTVTSLAISATQIRQDLLAANPVNFLLPESVIAVIEQLGLYRSNASDN</sequence>
<evidence type="ECO:0000256" key="2">
    <source>
        <dbReference type="ARBA" id="ARBA00005019"/>
    </source>
</evidence>
<dbReference type="CDD" id="cd02165">
    <property type="entry name" value="NMNAT"/>
    <property type="match status" value="1"/>
</dbReference>
<evidence type="ECO:0000256" key="6">
    <source>
        <dbReference type="ARBA" id="ARBA00022695"/>
    </source>
</evidence>
<evidence type="ECO:0000256" key="5">
    <source>
        <dbReference type="ARBA" id="ARBA00022679"/>
    </source>
</evidence>
<comment type="pathway">
    <text evidence="2 11">Cofactor biosynthesis; NAD(+) biosynthesis; deamido-NAD(+) from nicotinate D-ribonucleotide: step 1/1.</text>
</comment>
<evidence type="ECO:0000256" key="7">
    <source>
        <dbReference type="ARBA" id="ARBA00022741"/>
    </source>
</evidence>
<gene>
    <name evidence="11 13" type="primary">nadD</name>
    <name evidence="13" type="ORF">A9E74_02254</name>
</gene>
<evidence type="ECO:0000256" key="10">
    <source>
        <dbReference type="ARBA" id="ARBA00048721"/>
    </source>
</evidence>
<dbReference type="Pfam" id="PF01467">
    <property type="entry name" value="CTP_transf_like"/>
    <property type="match status" value="1"/>
</dbReference>
<dbReference type="SUPFAM" id="SSF52374">
    <property type="entry name" value="Nucleotidylyl transferase"/>
    <property type="match status" value="1"/>
</dbReference>
<evidence type="ECO:0000256" key="8">
    <source>
        <dbReference type="ARBA" id="ARBA00022840"/>
    </source>
</evidence>
<dbReference type="HAMAP" id="MF_00244">
    <property type="entry name" value="NaMN_adenylyltr"/>
    <property type="match status" value="1"/>
</dbReference>
<evidence type="ECO:0000313" key="13">
    <source>
        <dbReference type="EMBL" id="ODN66027.1"/>
    </source>
</evidence>
<keyword evidence="4 11" id="KW-0662">Pyridine nucleotide biosynthesis</keyword>
<keyword evidence="7 11" id="KW-0547">Nucleotide-binding</keyword>
<proteinExistence type="inferred from homology"/>
<organism evidence="13 14">
    <name type="scientific">Methylophaga muralis</name>
    <dbReference type="NCBI Taxonomy" id="291169"/>
    <lineage>
        <taxon>Bacteria</taxon>
        <taxon>Pseudomonadati</taxon>
        <taxon>Pseudomonadota</taxon>
        <taxon>Gammaproteobacteria</taxon>
        <taxon>Thiotrichales</taxon>
        <taxon>Piscirickettsiaceae</taxon>
        <taxon>Methylophaga</taxon>
    </lineage>
</organism>
<evidence type="ECO:0000256" key="9">
    <source>
        <dbReference type="ARBA" id="ARBA00023027"/>
    </source>
</evidence>
<dbReference type="EMBL" id="MCRI01000030">
    <property type="protein sequence ID" value="ODN66027.1"/>
    <property type="molecule type" value="Genomic_DNA"/>
</dbReference>
<keyword evidence="5 11" id="KW-0808">Transferase</keyword>
<comment type="caution">
    <text evidence="13">The sequence shown here is derived from an EMBL/GenBank/DDBJ whole genome shotgun (WGS) entry which is preliminary data.</text>
</comment>
<evidence type="ECO:0000259" key="12">
    <source>
        <dbReference type="Pfam" id="PF01467"/>
    </source>
</evidence>
<dbReference type="PATRIC" id="fig|291169.3.peg.2263"/>
<evidence type="ECO:0000256" key="4">
    <source>
        <dbReference type="ARBA" id="ARBA00022642"/>
    </source>
</evidence>
<dbReference type="PANTHER" id="PTHR39321">
    <property type="entry name" value="NICOTINATE-NUCLEOTIDE ADENYLYLTRANSFERASE-RELATED"/>
    <property type="match status" value="1"/>
</dbReference>
<keyword evidence="14" id="KW-1185">Reference proteome</keyword>
<dbReference type="AlphaFoldDB" id="A0A1E3GPU0"/>
<keyword evidence="8 11" id="KW-0067">ATP-binding</keyword>
<dbReference type="InterPro" id="IPR005248">
    <property type="entry name" value="NadD/NMNAT"/>
</dbReference>
<dbReference type="GO" id="GO:0009435">
    <property type="term" value="P:NAD+ biosynthetic process"/>
    <property type="evidence" value="ECO:0007669"/>
    <property type="project" value="UniProtKB-UniRule"/>
</dbReference>
<dbReference type="InterPro" id="IPR014729">
    <property type="entry name" value="Rossmann-like_a/b/a_fold"/>
</dbReference>
<dbReference type="NCBIfam" id="TIGR00482">
    <property type="entry name" value="nicotinate (nicotinamide) nucleotide adenylyltransferase"/>
    <property type="match status" value="1"/>
</dbReference>
<evidence type="ECO:0000256" key="11">
    <source>
        <dbReference type="HAMAP-Rule" id="MF_00244"/>
    </source>
</evidence>
<comment type="function">
    <text evidence="1 11">Catalyzes the reversible adenylation of nicotinate mononucleotide (NaMN) to nicotinic acid adenine dinucleotide (NaAD).</text>
</comment>
<accession>A0A1E3GPU0</accession>
<evidence type="ECO:0000313" key="14">
    <source>
        <dbReference type="Proteomes" id="UP000094379"/>
    </source>
</evidence>
<keyword evidence="6 11" id="KW-0548">Nucleotidyltransferase</keyword>
<name>A0A1E3GPU0_9GAMM</name>
<dbReference type="NCBIfam" id="NF000840">
    <property type="entry name" value="PRK00071.1-3"/>
    <property type="match status" value="1"/>
</dbReference>
<dbReference type="InterPro" id="IPR004821">
    <property type="entry name" value="Cyt_trans-like"/>
</dbReference>
<dbReference type="GO" id="GO:0005524">
    <property type="term" value="F:ATP binding"/>
    <property type="evidence" value="ECO:0007669"/>
    <property type="project" value="UniProtKB-KW"/>
</dbReference>
<dbReference type="PANTHER" id="PTHR39321:SF3">
    <property type="entry name" value="PHOSPHOPANTETHEINE ADENYLYLTRANSFERASE"/>
    <property type="match status" value="1"/>
</dbReference>
<comment type="similarity">
    <text evidence="3 11">Belongs to the NadD family.</text>
</comment>
<dbReference type="EC" id="2.7.7.18" evidence="11"/>
<dbReference type="RefSeq" id="WP_069296652.1">
    <property type="nucleotide sequence ID" value="NZ_MCRI01000030.1"/>
</dbReference>
<dbReference type="UniPathway" id="UPA00253">
    <property type="reaction ID" value="UER00332"/>
</dbReference>
<dbReference type="NCBIfam" id="TIGR00125">
    <property type="entry name" value="cyt_tran_rel"/>
    <property type="match status" value="1"/>
</dbReference>
<dbReference type="GO" id="GO:0004515">
    <property type="term" value="F:nicotinate-nucleotide adenylyltransferase activity"/>
    <property type="evidence" value="ECO:0007669"/>
    <property type="project" value="UniProtKB-UniRule"/>
</dbReference>
<dbReference type="NCBIfam" id="NF000839">
    <property type="entry name" value="PRK00071.1-1"/>
    <property type="match status" value="1"/>
</dbReference>